<dbReference type="InterPro" id="IPR016193">
    <property type="entry name" value="Cytidine_deaminase-like"/>
</dbReference>
<dbReference type="AlphaFoldDB" id="A0A1Y2B2E1"/>
<dbReference type="Pfam" id="PF00856">
    <property type="entry name" value="SET"/>
    <property type="match status" value="1"/>
</dbReference>
<organism evidence="6 7">
    <name type="scientific">Naematelia encephala</name>
    <dbReference type="NCBI Taxonomy" id="71784"/>
    <lineage>
        <taxon>Eukaryota</taxon>
        <taxon>Fungi</taxon>
        <taxon>Dikarya</taxon>
        <taxon>Basidiomycota</taxon>
        <taxon>Agaricomycotina</taxon>
        <taxon>Tremellomycetes</taxon>
        <taxon>Tremellales</taxon>
        <taxon>Naemateliaceae</taxon>
        <taxon>Naematelia</taxon>
    </lineage>
</organism>
<dbReference type="Gene3D" id="2.170.270.10">
    <property type="entry name" value="SET domain"/>
    <property type="match status" value="1"/>
</dbReference>
<dbReference type="SUPFAM" id="SSF53927">
    <property type="entry name" value="Cytidine deaminase-like"/>
    <property type="match status" value="1"/>
</dbReference>
<proteinExistence type="inferred from homology"/>
<evidence type="ECO:0000256" key="3">
    <source>
        <dbReference type="SAM" id="MobiDB-lite"/>
    </source>
</evidence>
<dbReference type="GO" id="GO:0052717">
    <property type="term" value="F:tRNA-specific adenosine-34 deaminase activity"/>
    <property type="evidence" value="ECO:0007669"/>
    <property type="project" value="TreeGrafter"/>
</dbReference>
<evidence type="ECO:0000313" key="6">
    <source>
        <dbReference type="EMBL" id="ORY28999.1"/>
    </source>
</evidence>
<dbReference type="PROSITE" id="PS51747">
    <property type="entry name" value="CYT_DCMP_DEAMINASES_2"/>
    <property type="match status" value="1"/>
</dbReference>
<feature type="domain" description="SET" evidence="4">
    <location>
        <begin position="72"/>
        <end position="181"/>
    </location>
</feature>
<feature type="domain" description="CMP/dCMP-type deaminase" evidence="5">
    <location>
        <begin position="524"/>
        <end position="685"/>
    </location>
</feature>
<evidence type="ECO:0000256" key="2">
    <source>
        <dbReference type="ARBA" id="ARBA00038160"/>
    </source>
</evidence>
<keyword evidence="7" id="KW-1185">Reference proteome</keyword>
<feature type="compositionally biased region" description="Basic and acidic residues" evidence="3">
    <location>
        <begin position="261"/>
        <end position="278"/>
    </location>
</feature>
<reference evidence="6 7" key="1">
    <citation type="submission" date="2016-07" db="EMBL/GenBank/DDBJ databases">
        <title>Pervasive Adenine N6-methylation of Active Genes in Fungi.</title>
        <authorList>
            <consortium name="DOE Joint Genome Institute"/>
            <person name="Mondo S.J."/>
            <person name="Dannebaum R.O."/>
            <person name="Kuo R.C."/>
            <person name="Labutti K."/>
            <person name="Haridas S."/>
            <person name="Kuo A."/>
            <person name="Salamov A."/>
            <person name="Ahrendt S.R."/>
            <person name="Lipzen A."/>
            <person name="Sullivan W."/>
            <person name="Andreopoulos W.B."/>
            <person name="Clum A."/>
            <person name="Lindquist E."/>
            <person name="Daum C."/>
            <person name="Ramamoorthy G.K."/>
            <person name="Gryganskyi A."/>
            <person name="Culley D."/>
            <person name="Magnuson J.K."/>
            <person name="James T.Y."/>
            <person name="O'Malley M.A."/>
            <person name="Stajich J.E."/>
            <person name="Spatafora J.W."/>
            <person name="Visel A."/>
            <person name="Grigoriev I.V."/>
        </authorList>
    </citation>
    <scope>NUCLEOTIDE SEQUENCE [LARGE SCALE GENOMIC DNA]</scope>
    <source>
        <strain evidence="6 7">68-887.2</strain>
    </source>
</reference>
<evidence type="ECO:0000313" key="7">
    <source>
        <dbReference type="Proteomes" id="UP000193986"/>
    </source>
</evidence>
<evidence type="ECO:0000256" key="1">
    <source>
        <dbReference type="ARBA" id="ARBA00022694"/>
    </source>
</evidence>
<dbReference type="Gene3D" id="3.40.140.10">
    <property type="entry name" value="Cytidine Deaminase, domain 2"/>
    <property type="match status" value="1"/>
</dbReference>
<dbReference type="InterPro" id="IPR001214">
    <property type="entry name" value="SET_dom"/>
</dbReference>
<accession>A0A1Y2B2E1</accession>
<dbReference type="GO" id="GO:0005634">
    <property type="term" value="C:nucleus"/>
    <property type="evidence" value="ECO:0007669"/>
    <property type="project" value="TreeGrafter"/>
</dbReference>
<dbReference type="InterPro" id="IPR002125">
    <property type="entry name" value="CMP_dCMP_dom"/>
</dbReference>
<dbReference type="Proteomes" id="UP000193986">
    <property type="component" value="Unassembled WGS sequence"/>
</dbReference>
<dbReference type="InParanoid" id="A0A1Y2B2E1"/>
<evidence type="ECO:0008006" key="8">
    <source>
        <dbReference type="Google" id="ProtNLM"/>
    </source>
</evidence>
<comment type="caution">
    <text evidence="6">The sequence shown here is derived from an EMBL/GenBank/DDBJ whole genome shotgun (WGS) entry which is preliminary data.</text>
</comment>
<dbReference type="PROSITE" id="PS50280">
    <property type="entry name" value="SET"/>
    <property type="match status" value="1"/>
</dbReference>
<dbReference type="STRING" id="71784.A0A1Y2B2E1"/>
<dbReference type="GO" id="GO:0005737">
    <property type="term" value="C:cytoplasm"/>
    <property type="evidence" value="ECO:0007669"/>
    <property type="project" value="TreeGrafter"/>
</dbReference>
<feature type="region of interest" description="Disordered" evidence="3">
    <location>
        <begin position="241"/>
        <end position="312"/>
    </location>
</feature>
<dbReference type="CDD" id="cd10540">
    <property type="entry name" value="SET_SpSet7-like"/>
    <property type="match status" value="1"/>
</dbReference>
<dbReference type="SUPFAM" id="SSF82199">
    <property type="entry name" value="SET domain"/>
    <property type="match status" value="1"/>
</dbReference>
<dbReference type="PANTHER" id="PTHR11079:SF156">
    <property type="entry name" value="INACTIVE TRNA-SPECIFIC ADENOSINE DEAMINASE-LIKE PROTEIN 3-RELATED"/>
    <property type="match status" value="1"/>
</dbReference>
<evidence type="ECO:0000259" key="5">
    <source>
        <dbReference type="PROSITE" id="PS51747"/>
    </source>
</evidence>
<sequence>MTNDHTNSDISSRSGTSTLTSIINISSRVNGVAAADSNGGDGCSDLTPTETVKENGGPCTATGEEPYRLNPLGLNLVSDAVRGRGVFSSRSIPAGTLLEESPVLVLSKAEWDDGRMNETVLGSYGFCWREGGMAIGLGIASMFNHSSSPSVNFIRNYDRGTITFRTTRRVDAGQELCICYSADESKLWFTPAGREAEWKRRVEEEDREDEDRMINGLWALEPDELVDAKELDEAEKRRAERAKRMALRGPNGDVSISLGSKEARRAKWAEKERLRQEESSTGSSTSARGSSPSGSAASSSTRKSTPMIAPHAVRPSTLVAATPILPKYPSLPPRVISDLPPPLHSTPSKRYENPTPAVLCEDINWREDGEGSEQPTEWGLVRRIKGPADQEEGDDDTLLDLWVVEIDDTKLMRHMLDFSKELCGSDSKMRHLKRVARRPNVNGIDRQMIVLSRVEVLDRSELIDMMLEFHPALSIFSPFIYSVPKSAARSQEELRQKSPIWPVVYTPALSKPNDSSTWPDARKSWVDAGIRRVLDLALEAQQAGQVPVACFVSSPPESLWPSNDGFIPPTPGLRACSHDTRNTELHPLRHAALNTIASIADLRTRPPFSEMQPTRNGADYLLTSLSLFLTHEPCVMCSMALLHSRVREVFYVFPAKRGGGFEVTEDGGGFGVHARKDLNHRFEVWRWEGHVDERVRELLDIDDDLEV</sequence>
<dbReference type="EMBL" id="MCFC01000028">
    <property type="protein sequence ID" value="ORY28999.1"/>
    <property type="molecule type" value="Genomic_DNA"/>
</dbReference>
<feature type="compositionally biased region" description="Low complexity" evidence="3">
    <location>
        <begin position="279"/>
        <end position="306"/>
    </location>
</feature>
<name>A0A1Y2B2E1_9TREE</name>
<dbReference type="PANTHER" id="PTHR11079">
    <property type="entry name" value="CYTOSINE DEAMINASE FAMILY MEMBER"/>
    <property type="match status" value="1"/>
</dbReference>
<dbReference type="SMART" id="SM00317">
    <property type="entry name" value="SET"/>
    <property type="match status" value="1"/>
</dbReference>
<gene>
    <name evidence="6" type="ORF">BCR39DRAFT_533511</name>
</gene>
<keyword evidence="1" id="KW-0819">tRNA processing</keyword>
<dbReference type="GO" id="GO:0008033">
    <property type="term" value="P:tRNA processing"/>
    <property type="evidence" value="ECO:0007669"/>
    <property type="project" value="UniProtKB-KW"/>
</dbReference>
<dbReference type="OrthoDB" id="3180714at2759"/>
<dbReference type="InterPro" id="IPR046341">
    <property type="entry name" value="SET_dom_sf"/>
</dbReference>
<protein>
    <recommendedName>
        <fullName evidence="8">SET domain-containing protein</fullName>
    </recommendedName>
</protein>
<evidence type="ECO:0000259" key="4">
    <source>
        <dbReference type="PROSITE" id="PS50280"/>
    </source>
</evidence>
<comment type="similarity">
    <text evidence="2">Belongs to the cytidine and deoxycytidylate deaminase family. ADAT3 subfamily.</text>
</comment>